<reference evidence="4 6" key="1">
    <citation type="journal article" date="2017" name="Nature">
        <title>The sunflower genome provides insights into oil metabolism, flowering and Asterid evolution.</title>
        <authorList>
            <person name="Badouin H."/>
            <person name="Gouzy J."/>
            <person name="Grassa C.J."/>
            <person name="Murat F."/>
            <person name="Staton S.E."/>
            <person name="Cottret L."/>
            <person name="Lelandais-Briere C."/>
            <person name="Owens G.L."/>
            <person name="Carrere S."/>
            <person name="Mayjonade B."/>
            <person name="Legrand L."/>
            <person name="Gill N."/>
            <person name="Kane N.C."/>
            <person name="Bowers J.E."/>
            <person name="Hubner S."/>
            <person name="Bellec A."/>
            <person name="Berard A."/>
            <person name="Berges H."/>
            <person name="Blanchet N."/>
            <person name="Boniface M.C."/>
            <person name="Brunel D."/>
            <person name="Catrice O."/>
            <person name="Chaidir N."/>
            <person name="Claudel C."/>
            <person name="Donnadieu C."/>
            <person name="Faraut T."/>
            <person name="Fievet G."/>
            <person name="Helmstetter N."/>
            <person name="King M."/>
            <person name="Knapp S.J."/>
            <person name="Lai Z."/>
            <person name="Le Paslier M.C."/>
            <person name="Lippi Y."/>
            <person name="Lorenzon L."/>
            <person name="Mandel J.R."/>
            <person name="Marage G."/>
            <person name="Marchand G."/>
            <person name="Marquand E."/>
            <person name="Bret-Mestries E."/>
            <person name="Morien E."/>
            <person name="Nambeesan S."/>
            <person name="Nguyen T."/>
            <person name="Pegot-Espagnet P."/>
            <person name="Pouilly N."/>
            <person name="Raftis F."/>
            <person name="Sallet E."/>
            <person name="Schiex T."/>
            <person name="Thomas J."/>
            <person name="Vandecasteele C."/>
            <person name="Vares D."/>
            <person name="Vear F."/>
            <person name="Vautrin S."/>
            <person name="Crespi M."/>
            <person name="Mangin B."/>
            <person name="Burke J.M."/>
            <person name="Salse J."/>
            <person name="Munos S."/>
            <person name="Vincourt P."/>
            <person name="Rieseberg L.H."/>
            <person name="Langlade N.B."/>
        </authorList>
    </citation>
    <scope>NUCLEOTIDE SEQUENCE [LARGE SCALE GENOMIC DNA]</scope>
    <source>
        <strain evidence="6">cv. SF193</strain>
        <tissue evidence="4">Leaves</tissue>
    </source>
</reference>
<dbReference type="OMA" id="YCEPANN"/>
<dbReference type="FunCoup" id="A0A251TNF5">
    <property type="interactions" value="164"/>
</dbReference>
<organism evidence="5 6">
    <name type="scientific">Helianthus annuus</name>
    <name type="common">Common sunflower</name>
    <dbReference type="NCBI Taxonomy" id="4232"/>
    <lineage>
        <taxon>Eukaryota</taxon>
        <taxon>Viridiplantae</taxon>
        <taxon>Streptophyta</taxon>
        <taxon>Embryophyta</taxon>
        <taxon>Tracheophyta</taxon>
        <taxon>Spermatophyta</taxon>
        <taxon>Magnoliopsida</taxon>
        <taxon>eudicotyledons</taxon>
        <taxon>Gunneridae</taxon>
        <taxon>Pentapetalae</taxon>
        <taxon>asterids</taxon>
        <taxon>campanulids</taxon>
        <taxon>Asterales</taxon>
        <taxon>Asteraceae</taxon>
        <taxon>Asteroideae</taxon>
        <taxon>Heliantheae alliance</taxon>
        <taxon>Heliantheae</taxon>
        <taxon>Helianthus</taxon>
    </lineage>
</organism>
<dbReference type="EMBL" id="CM007899">
    <property type="protein sequence ID" value="OTG12657.1"/>
    <property type="molecule type" value="Genomic_DNA"/>
</dbReference>
<dbReference type="EMBL" id="MNCJ02000325">
    <property type="protein sequence ID" value="KAF5787938.1"/>
    <property type="molecule type" value="Genomic_DNA"/>
</dbReference>
<reference evidence="4" key="3">
    <citation type="submission" date="2020-06" db="EMBL/GenBank/DDBJ databases">
        <title>Helianthus annuus Genome sequencing and assembly Release 2.</title>
        <authorList>
            <person name="Gouzy J."/>
            <person name="Langlade N."/>
            <person name="Munos S."/>
        </authorList>
    </citation>
    <scope>NUCLEOTIDE SEQUENCE</scope>
    <source>
        <tissue evidence="4">Leaves</tissue>
    </source>
</reference>
<accession>A0A251TNF5</accession>
<sequence length="342" mass="38500">MDLKTSNYLQEPTSFFHSHGGVRVRKDPDPMGKTDGAPSTLGRPGFSFTVGSRKSVPSKWDDAEKWLINGHDSPSNFMVKQCGINGPVIKPFESSDLVLKDKFTNEAEPIFKKLKCLGTMEGVQEVKNRDAGTEMTPVESSTTTRCPTPLKSLSPPRHNTPESRLLLQGMVDESNSQLECHLANKLQQWTPFDAVNSNWSSMEEEEAEISKSLRHFEINNGFLEGISGPRPSAWEEKEMSEPCVRYQIKEAKIQAWVNLQKAKAEAESKKLEVKIQKMRSKHEEKMMKKMTIVHRKAEELRTAAQLDHLEMIAKSNKPTDHPRPSVQFSGHHGSCGCLISNR</sequence>
<feature type="region of interest" description="Disordered" evidence="2">
    <location>
        <begin position="130"/>
        <end position="160"/>
    </location>
</feature>
<name>A0A251TNF5_HELAN</name>
<dbReference type="Pfam" id="PF03763">
    <property type="entry name" value="Remorin_C"/>
    <property type="match status" value="1"/>
</dbReference>
<evidence type="ECO:0000313" key="6">
    <source>
        <dbReference type="Proteomes" id="UP000215914"/>
    </source>
</evidence>
<evidence type="ECO:0000313" key="5">
    <source>
        <dbReference type="EMBL" id="OTG12657.1"/>
    </source>
</evidence>
<dbReference type="PANTHER" id="PTHR31471:SF3">
    <property type="entry name" value="OS11G0616300 PROTEIN"/>
    <property type="match status" value="1"/>
</dbReference>
<evidence type="ECO:0000313" key="4">
    <source>
        <dbReference type="EMBL" id="KAF5787938.1"/>
    </source>
</evidence>
<evidence type="ECO:0000256" key="2">
    <source>
        <dbReference type="SAM" id="MobiDB-lite"/>
    </source>
</evidence>
<dbReference type="InterPro" id="IPR005516">
    <property type="entry name" value="Remorin_C"/>
</dbReference>
<feature type="domain" description="Remorin C-terminal" evidence="3">
    <location>
        <begin position="232"/>
        <end position="319"/>
    </location>
</feature>
<evidence type="ECO:0000256" key="1">
    <source>
        <dbReference type="ARBA" id="ARBA00005711"/>
    </source>
</evidence>
<gene>
    <name evidence="5" type="ORF">HannXRQ_Chr10g0312011</name>
    <name evidence="4" type="ORF">HanXRQr2_Chr10g0458461</name>
</gene>
<comment type="similarity">
    <text evidence="1">Belongs to the remorin family.</text>
</comment>
<dbReference type="PANTHER" id="PTHR31471">
    <property type="entry name" value="OS02G0116800 PROTEIN"/>
    <property type="match status" value="1"/>
</dbReference>
<proteinExistence type="inferred from homology"/>
<dbReference type="Proteomes" id="UP000215914">
    <property type="component" value="Chromosome 10"/>
</dbReference>
<dbReference type="InParanoid" id="A0A251TNF5"/>
<dbReference type="OrthoDB" id="431557at2759"/>
<dbReference type="AlphaFoldDB" id="A0A251TNF5"/>
<dbReference type="Gramene" id="mRNA:HanXRQr2_Chr10g0458461">
    <property type="protein sequence ID" value="mRNA:HanXRQr2_Chr10g0458461"/>
    <property type="gene ID" value="HanXRQr2_Chr10g0458461"/>
</dbReference>
<reference evidence="5" key="2">
    <citation type="submission" date="2017-02" db="EMBL/GenBank/DDBJ databases">
        <title>Sunflower complete genome.</title>
        <authorList>
            <person name="Langlade N."/>
            <person name="Munos S."/>
        </authorList>
    </citation>
    <scope>NUCLEOTIDE SEQUENCE [LARGE SCALE GENOMIC DNA]</scope>
    <source>
        <tissue evidence="5">Leaves</tissue>
    </source>
</reference>
<protein>
    <submittedName>
        <fullName evidence="4 5">Remorin</fullName>
    </submittedName>
</protein>
<keyword evidence="6" id="KW-1185">Reference proteome</keyword>
<evidence type="ECO:0000259" key="3">
    <source>
        <dbReference type="Pfam" id="PF03763"/>
    </source>
</evidence>
<feature type="region of interest" description="Disordered" evidence="2">
    <location>
        <begin position="19"/>
        <end position="41"/>
    </location>
</feature>